<feature type="compositionally biased region" description="Polar residues" evidence="2">
    <location>
        <begin position="243"/>
        <end position="254"/>
    </location>
</feature>
<evidence type="ECO:0000256" key="1">
    <source>
        <dbReference type="SAM" id="Coils"/>
    </source>
</evidence>
<name>A0A1V9XHG6_9ACAR</name>
<dbReference type="GO" id="GO:0005886">
    <property type="term" value="C:plasma membrane"/>
    <property type="evidence" value="ECO:0007669"/>
    <property type="project" value="TreeGrafter"/>
</dbReference>
<dbReference type="Proteomes" id="UP000192247">
    <property type="component" value="Unassembled WGS sequence"/>
</dbReference>
<dbReference type="OrthoDB" id="9986177at2759"/>
<dbReference type="GO" id="GO:0006874">
    <property type="term" value="P:intracellular calcium ion homeostasis"/>
    <property type="evidence" value="ECO:0007669"/>
    <property type="project" value="TreeGrafter"/>
</dbReference>
<dbReference type="PANTHER" id="PTHR15136:SF5">
    <property type="entry name" value="STROMAL INTERACTION MOLECULE HOMOLOG"/>
    <property type="match status" value="1"/>
</dbReference>
<organism evidence="4 5">
    <name type="scientific">Tropilaelaps mercedesae</name>
    <dbReference type="NCBI Taxonomy" id="418985"/>
    <lineage>
        <taxon>Eukaryota</taxon>
        <taxon>Metazoa</taxon>
        <taxon>Ecdysozoa</taxon>
        <taxon>Arthropoda</taxon>
        <taxon>Chelicerata</taxon>
        <taxon>Arachnida</taxon>
        <taxon>Acari</taxon>
        <taxon>Parasitiformes</taxon>
        <taxon>Mesostigmata</taxon>
        <taxon>Gamasina</taxon>
        <taxon>Dermanyssoidea</taxon>
        <taxon>Laelapidae</taxon>
        <taxon>Tropilaelaps</taxon>
    </lineage>
</organism>
<feature type="compositionally biased region" description="Low complexity" evidence="2">
    <location>
        <begin position="313"/>
        <end position="323"/>
    </location>
</feature>
<feature type="region of interest" description="Disordered" evidence="2">
    <location>
        <begin position="313"/>
        <end position="345"/>
    </location>
</feature>
<keyword evidence="1" id="KW-0175">Coiled coil</keyword>
<accession>A0A1V9XHG6</accession>
<dbReference type="CDD" id="cd11722">
    <property type="entry name" value="SOAR"/>
    <property type="match status" value="1"/>
</dbReference>
<dbReference type="PANTHER" id="PTHR15136">
    <property type="entry name" value="STROMAL INTERACTION MOLECULE HOMOLOG"/>
    <property type="match status" value="1"/>
</dbReference>
<dbReference type="GO" id="GO:0005509">
    <property type="term" value="F:calcium ion binding"/>
    <property type="evidence" value="ECO:0007669"/>
    <property type="project" value="TreeGrafter"/>
</dbReference>
<gene>
    <name evidence="4" type="ORF">BIW11_01211</name>
</gene>
<dbReference type="GO" id="GO:0005246">
    <property type="term" value="F:calcium channel regulator activity"/>
    <property type="evidence" value="ECO:0007669"/>
    <property type="project" value="InterPro"/>
</dbReference>
<feature type="region of interest" description="Disordered" evidence="2">
    <location>
        <begin position="215"/>
        <end position="269"/>
    </location>
</feature>
<dbReference type="GO" id="GO:0002115">
    <property type="term" value="P:store-operated calcium entry"/>
    <property type="evidence" value="ECO:0007669"/>
    <property type="project" value="TreeGrafter"/>
</dbReference>
<feature type="coiled-coil region" evidence="1">
    <location>
        <begin position="6"/>
        <end position="136"/>
    </location>
</feature>
<feature type="compositionally biased region" description="Basic and acidic residues" evidence="2">
    <location>
        <begin position="576"/>
        <end position="587"/>
    </location>
</feature>
<dbReference type="GO" id="GO:0005783">
    <property type="term" value="C:endoplasmic reticulum"/>
    <property type="evidence" value="ECO:0007669"/>
    <property type="project" value="TreeGrafter"/>
</dbReference>
<dbReference type="InParanoid" id="A0A1V9XHG6"/>
<dbReference type="FunFam" id="1.10.287.3550:FF:000002">
    <property type="entry name" value="Stromal interaction molecule homolog"/>
    <property type="match status" value="1"/>
</dbReference>
<evidence type="ECO:0000256" key="2">
    <source>
        <dbReference type="SAM" id="MobiDB-lite"/>
    </source>
</evidence>
<evidence type="ECO:0000313" key="5">
    <source>
        <dbReference type="Proteomes" id="UP000192247"/>
    </source>
</evidence>
<dbReference type="InterPro" id="IPR037608">
    <property type="entry name" value="STIM1/2"/>
</dbReference>
<evidence type="ECO:0000313" key="4">
    <source>
        <dbReference type="EMBL" id="OQR72967.1"/>
    </source>
</evidence>
<feature type="compositionally biased region" description="Low complexity" evidence="2">
    <location>
        <begin position="215"/>
        <end position="242"/>
    </location>
</feature>
<feature type="non-terminal residue" evidence="4">
    <location>
        <position position="1"/>
    </location>
</feature>
<dbReference type="Gene3D" id="1.10.287.3550">
    <property type="match status" value="1"/>
</dbReference>
<feature type="region of interest" description="Disordered" evidence="2">
    <location>
        <begin position="532"/>
        <end position="587"/>
    </location>
</feature>
<feature type="domain" description="STIM1/2 Orai1-activating region" evidence="3">
    <location>
        <begin position="94"/>
        <end position="191"/>
    </location>
</feature>
<dbReference type="InterPro" id="IPR032393">
    <property type="entry name" value="SOAR_STIM1/2"/>
</dbReference>
<dbReference type="Pfam" id="PF16533">
    <property type="entry name" value="SOAR"/>
    <property type="match status" value="1"/>
</dbReference>
<evidence type="ECO:0000259" key="3">
    <source>
        <dbReference type="Pfam" id="PF16533"/>
    </source>
</evidence>
<dbReference type="AlphaFoldDB" id="A0A1V9XHG6"/>
<protein>
    <submittedName>
        <fullName evidence="4">Stromal interaction molecule-like</fullName>
    </submittedName>
</protein>
<keyword evidence="5" id="KW-1185">Reference proteome</keyword>
<reference evidence="4 5" key="1">
    <citation type="journal article" date="2017" name="Gigascience">
        <title>Draft genome of the honey bee ectoparasitic mite, Tropilaelaps mercedesae, is shaped by the parasitic life history.</title>
        <authorList>
            <person name="Dong X."/>
            <person name="Armstrong S.D."/>
            <person name="Xia D."/>
            <person name="Makepeace B.L."/>
            <person name="Darby A.C."/>
            <person name="Kadowaki T."/>
        </authorList>
    </citation>
    <scope>NUCLEOTIDE SEQUENCE [LARGE SCALE GENOMIC DNA]</scope>
    <source>
        <strain evidence="4">Wuxi-XJTLU</strain>
    </source>
</reference>
<proteinExistence type="predicted"/>
<comment type="caution">
    <text evidence="4">The sequence shown here is derived from an EMBL/GenBank/DDBJ whole genome shotgun (WGS) entry which is preliminary data.</text>
</comment>
<dbReference type="EMBL" id="MNPL01010722">
    <property type="protein sequence ID" value="OQR72967.1"/>
    <property type="molecule type" value="Genomic_DNA"/>
</dbReference>
<dbReference type="STRING" id="418985.A0A1V9XHG6"/>
<sequence length="587" mass="63108">YLYRQNRRSQLQVRKMMKELDSLQKAEDSLLEMQMQLDKARIEQENLQEEISNKKKDGLAYSDPDNMIYKLQEEVRLLHEELAKAQNMPRGMAHPQLQHWLQLTHEIELKNYLTKKAAAENQLRKAKEECEKLRRKGQSFMGPFRLTHGGSIDDIDTTILKAKQALSEVTHDLTERLHRWRQIEMLCGFNIVSNRGLVQLEALLHGRAIIANATHGHPGTSSVGHSSSNNNNNNNTPTAGSTKSVISRSGSEGTLSEDDSPGSSYYNNNNNMSSVNQLLRGSTAILLAPSLRHQCCLDQQGLLVGVTVSHPGSGVRGSAVSGADRARSRTVCPETTDPHSVASTPSMSMMSAKTANAVFGVPPPGRRVQAPQTLYGDYYAQQIMQQSIHNSLMGHHTLAGAPGPGVGLPSAGVGGVGQVSMMPSPGTPSGSVSSHLRREELDGDLTSQIGQGPVLFQIGADGASPTMSESGSVYGAPVVSPSRGILLKGTSLDGSTDGVPDEDLSVNKANSGKPKRKGSALMNAIRSSFTSASTLVDSEDNSSRGSTPALDDTGGQHRVPRKRSGVLGAIKKISRGSKDKATPDRDS</sequence>
<feature type="region of interest" description="Disordered" evidence="2">
    <location>
        <begin position="489"/>
        <end position="520"/>
    </location>
</feature>